<evidence type="ECO:0000313" key="2">
    <source>
        <dbReference type="Proteomes" id="UP001281147"/>
    </source>
</evidence>
<comment type="caution">
    <text evidence="1">The sequence shown here is derived from an EMBL/GenBank/DDBJ whole genome shotgun (WGS) entry which is preliminary data.</text>
</comment>
<dbReference type="Proteomes" id="UP001281147">
    <property type="component" value="Unassembled WGS sequence"/>
</dbReference>
<reference evidence="1" key="1">
    <citation type="submission" date="2023-07" db="EMBL/GenBank/DDBJ databases">
        <title>Black Yeasts Isolated from many extreme environments.</title>
        <authorList>
            <person name="Coleine C."/>
            <person name="Stajich J.E."/>
            <person name="Selbmann L."/>
        </authorList>
    </citation>
    <scope>NUCLEOTIDE SEQUENCE</scope>
    <source>
        <strain evidence="1">CCFEE 5714</strain>
    </source>
</reference>
<evidence type="ECO:0000313" key="1">
    <source>
        <dbReference type="EMBL" id="KAK3714267.1"/>
    </source>
</evidence>
<proteinExistence type="predicted"/>
<accession>A0ACC3NC90</accession>
<keyword evidence="2" id="KW-1185">Reference proteome</keyword>
<name>A0ACC3NC90_9PEZI</name>
<dbReference type="EMBL" id="JAUTXU010000056">
    <property type="protein sequence ID" value="KAK3714267.1"/>
    <property type="molecule type" value="Genomic_DNA"/>
</dbReference>
<sequence length="204" mass="22664">MAGLANAHGYFETPTARQPGPAFQKACGMQAYYAMSGDINGNIQGLANTVANQPDYNPEQCHLWKCKGMKYADNKGNVQKYKPGQTVPMKFHIQAPHDGYANISIIDTKSDKIIYPNLKKWSQYALTSTPMKDSWQSFSVKMPTTLGSQCSKPGACAIQMHWNAPSIDQTYQSCIDFTLSGSGKRDVEGLEMEERAHPRDFNKV</sequence>
<gene>
    <name evidence="1" type="ORF">LTR37_007853</name>
</gene>
<protein>
    <submittedName>
        <fullName evidence="1">Uncharacterized protein</fullName>
    </submittedName>
</protein>
<organism evidence="1 2">
    <name type="scientific">Vermiconidia calcicola</name>
    <dbReference type="NCBI Taxonomy" id="1690605"/>
    <lineage>
        <taxon>Eukaryota</taxon>
        <taxon>Fungi</taxon>
        <taxon>Dikarya</taxon>
        <taxon>Ascomycota</taxon>
        <taxon>Pezizomycotina</taxon>
        <taxon>Dothideomycetes</taxon>
        <taxon>Dothideomycetidae</taxon>
        <taxon>Mycosphaerellales</taxon>
        <taxon>Extremaceae</taxon>
        <taxon>Vermiconidia</taxon>
    </lineage>
</organism>